<comment type="caution">
    <text evidence="1">The sequence shown here is derived from an EMBL/GenBank/DDBJ whole genome shotgun (WGS) entry which is preliminary data.</text>
</comment>
<evidence type="ECO:0000313" key="1">
    <source>
        <dbReference type="EMBL" id="GIJ71265.1"/>
    </source>
</evidence>
<dbReference type="RefSeq" id="WP_203931145.1">
    <property type="nucleotide sequence ID" value="NZ_BOPH01000087.1"/>
</dbReference>
<name>A0A8J3ZZB8_9ACTN</name>
<dbReference type="CDD" id="cd00093">
    <property type="entry name" value="HTH_XRE"/>
    <property type="match status" value="1"/>
</dbReference>
<reference evidence="1" key="1">
    <citation type="submission" date="2021-01" db="EMBL/GenBank/DDBJ databases">
        <title>Whole genome shotgun sequence of Virgisporangium ochraceum NBRC 16418.</title>
        <authorList>
            <person name="Komaki H."/>
            <person name="Tamura T."/>
        </authorList>
    </citation>
    <scope>NUCLEOTIDE SEQUENCE</scope>
    <source>
        <strain evidence="1">NBRC 16418</strain>
    </source>
</reference>
<evidence type="ECO:0000313" key="2">
    <source>
        <dbReference type="Proteomes" id="UP000635606"/>
    </source>
</evidence>
<dbReference type="Proteomes" id="UP000635606">
    <property type="component" value="Unassembled WGS sequence"/>
</dbReference>
<protein>
    <submittedName>
        <fullName evidence="1">Transcriptional regulator</fullName>
    </submittedName>
</protein>
<accession>A0A8J3ZZB8</accession>
<dbReference type="InterPro" id="IPR001387">
    <property type="entry name" value="Cro/C1-type_HTH"/>
</dbReference>
<dbReference type="GO" id="GO:0003677">
    <property type="term" value="F:DNA binding"/>
    <property type="evidence" value="ECO:0007669"/>
    <property type="project" value="InterPro"/>
</dbReference>
<organism evidence="1 2">
    <name type="scientific">Virgisporangium ochraceum</name>
    <dbReference type="NCBI Taxonomy" id="65505"/>
    <lineage>
        <taxon>Bacteria</taxon>
        <taxon>Bacillati</taxon>
        <taxon>Actinomycetota</taxon>
        <taxon>Actinomycetes</taxon>
        <taxon>Micromonosporales</taxon>
        <taxon>Micromonosporaceae</taxon>
        <taxon>Virgisporangium</taxon>
    </lineage>
</organism>
<dbReference type="AlphaFoldDB" id="A0A8J3ZZB8"/>
<dbReference type="InterPro" id="IPR010982">
    <property type="entry name" value="Lambda_DNA-bd_dom_sf"/>
</dbReference>
<keyword evidence="2" id="KW-1185">Reference proteome</keyword>
<proteinExistence type="predicted"/>
<dbReference type="SUPFAM" id="SSF47413">
    <property type="entry name" value="lambda repressor-like DNA-binding domains"/>
    <property type="match status" value="1"/>
</dbReference>
<gene>
    <name evidence="1" type="ORF">Voc01_061820</name>
</gene>
<sequence length="254" mass="28765">MPNERLRDALLRAGLTPAELADRVGVNPKTAERWITQERPPYLRHRRAVATLVQERESYLWPDALPPNRLERINQSEVVRIYSRRSAVPTDLWHRLMEQATATISILVYSGLFLPELFPRLAKTLAQKARDGADVLVLLGDPDSPNVRERGHDEGIGEVMAGKVRSVQRSYEPLRGVKGARVGLHRTTLYNSIYRFDDEMLVNTHAFGFPAAHAPVLHLRRLGSGDMFDFYADSVDRTMSTSLRLWPDEEAAAT</sequence>
<dbReference type="EMBL" id="BOPH01000087">
    <property type="protein sequence ID" value="GIJ71265.1"/>
    <property type="molecule type" value="Genomic_DNA"/>
</dbReference>
<dbReference type="Gene3D" id="1.10.260.40">
    <property type="entry name" value="lambda repressor-like DNA-binding domains"/>
    <property type="match status" value="1"/>
</dbReference>